<gene>
    <name evidence="1" type="ORF">ACFONL_13395</name>
</gene>
<reference evidence="2" key="1">
    <citation type="journal article" date="2019" name="Int. J. Syst. Evol. Microbiol.">
        <title>The Global Catalogue of Microorganisms (GCM) 10K type strain sequencing project: providing services to taxonomists for standard genome sequencing and annotation.</title>
        <authorList>
            <consortium name="The Broad Institute Genomics Platform"/>
            <consortium name="The Broad Institute Genome Sequencing Center for Infectious Disease"/>
            <person name="Wu L."/>
            <person name="Ma J."/>
        </authorList>
    </citation>
    <scope>NUCLEOTIDE SEQUENCE [LARGE SCALE GENOMIC DNA]</scope>
    <source>
        <strain evidence="2">KCTC 42282</strain>
    </source>
</reference>
<dbReference type="Proteomes" id="UP001595704">
    <property type="component" value="Unassembled WGS sequence"/>
</dbReference>
<protein>
    <submittedName>
        <fullName evidence="1">Uncharacterized protein</fullName>
    </submittedName>
</protein>
<dbReference type="RefSeq" id="WP_191321053.1">
    <property type="nucleotide sequence ID" value="NZ_BNCG01000038.1"/>
</dbReference>
<keyword evidence="2" id="KW-1185">Reference proteome</keyword>
<evidence type="ECO:0000313" key="1">
    <source>
        <dbReference type="EMBL" id="MFC3638356.1"/>
    </source>
</evidence>
<proteinExistence type="predicted"/>
<sequence length="85" mass="9593">MSPYLSRIYRSAGAVLKPSRARMDHLHRAGHIDANAARDSVRNDLDNGADPKELYATETDQQRKVILIGVLRRGRDALEHFPRKG</sequence>
<accession>A0ABV7UI42</accession>
<dbReference type="EMBL" id="JBHRYC010000066">
    <property type="protein sequence ID" value="MFC3638356.1"/>
    <property type="molecule type" value="Genomic_DNA"/>
</dbReference>
<evidence type="ECO:0000313" key="2">
    <source>
        <dbReference type="Proteomes" id="UP001595704"/>
    </source>
</evidence>
<name>A0ABV7UI42_9HYPH</name>
<comment type="caution">
    <text evidence="1">The sequence shown here is derived from an EMBL/GenBank/DDBJ whole genome shotgun (WGS) entry which is preliminary data.</text>
</comment>
<organism evidence="1 2">
    <name type="scientific">Camelimonas fluminis</name>
    <dbReference type="NCBI Taxonomy" id="1576911"/>
    <lineage>
        <taxon>Bacteria</taxon>
        <taxon>Pseudomonadati</taxon>
        <taxon>Pseudomonadota</taxon>
        <taxon>Alphaproteobacteria</taxon>
        <taxon>Hyphomicrobiales</taxon>
        <taxon>Chelatococcaceae</taxon>
        <taxon>Camelimonas</taxon>
    </lineage>
</organism>